<feature type="domain" description="Radical SAM core" evidence="5">
    <location>
        <begin position="9"/>
        <end position="114"/>
    </location>
</feature>
<accession>A0AAU8GA12</accession>
<dbReference type="GO" id="GO:0003824">
    <property type="term" value="F:catalytic activity"/>
    <property type="evidence" value="ECO:0007669"/>
    <property type="project" value="InterPro"/>
</dbReference>
<evidence type="ECO:0000256" key="4">
    <source>
        <dbReference type="ARBA" id="ARBA00023014"/>
    </source>
</evidence>
<dbReference type="SFLD" id="SFLDS00029">
    <property type="entry name" value="Radical_SAM"/>
    <property type="match status" value="1"/>
</dbReference>
<keyword evidence="3" id="KW-0408">Iron</keyword>
<protein>
    <submittedName>
        <fullName evidence="6">Radical SAM protein</fullName>
    </submittedName>
</protein>
<dbReference type="GO" id="GO:0051536">
    <property type="term" value="F:iron-sulfur cluster binding"/>
    <property type="evidence" value="ECO:0007669"/>
    <property type="project" value="UniProtKB-KW"/>
</dbReference>
<evidence type="ECO:0000256" key="3">
    <source>
        <dbReference type="ARBA" id="ARBA00023004"/>
    </source>
</evidence>
<dbReference type="PANTHER" id="PTHR11228">
    <property type="entry name" value="RADICAL SAM DOMAIN PROTEIN"/>
    <property type="match status" value="1"/>
</dbReference>
<evidence type="ECO:0000256" key="1">
    <source>
        <dbReference type="ARBA" id="ARBA00022691"/>
    </source>
</evidence>
<dbReference type="AlphaFoldDB" id="A0AAU8GA12"/>
<proteinExistence type="predicted"/>
<evidence type="ECO:0000313" key="6">
    <source>
        <dbReference type="EMBL" id="XCH32945.1"/>
    </source>
</evidence>
<gene>
    <name evidence="6" type="ORF">ABV300_07260</name>
</gene>
<organism evidence="6">
    <name type="scientific">Dehalogenimonas sp. 4OHTPN</name>
    <dbReference type="NCBI Taxonomy" id="3166643"/>
    <lineage>
        <taxon>Bacteria</taxon>
        <taxon>Bacillati</taxon>
        <taxon>Chloroflexota</taxon>
        <taxon>Dehalococcoidia</taxon>
        <taxon>Dehalococcoidales</taxon>
        <taxon>Dehalococcoidaceae</taxon>
        <taxon>Dehalogenimonas</taxon>
    </lineage>
</organism>
<name>A0AAU8GA12_9CHLR</name>
<reference evidence="6" key="1">
    <citation type="submission" date="2024-06" db="EMBL/GenBank/DDBJ databases">
        <title>A Novel Isolate, Dehalogenimonas sp. Strain 4OHTPN, Dechlorinates Aromatic 4 Hydroxy chlorothalonil by a Novel Reductive Dehalogenase.</title>
        <authorList>
            <person name="Liu G."/>
        </authorList>
    </citation>
    <scope>NUCLEOTIDE SEQUENCE</scope>
    <source>
        <strain evidence="6">4OHTPN</strain>
    </source>
</reference>
<dbReference type="InterPro" id="IPR058240">
    <property type="entry name" value="rSAM_sf"/>
</dbReference>
<keyword evidence="2" id="KW-0479">Metal-binding</keyword>
<dbReference type="InterPro" id="IPR007197">
    <property type="entry name" value="rSAM"/>
</dbReference>
<dbReference type="GO" id="GO:0046872">
    <property type="term" value="F:metal ion binding"/>
    <property type="evidence" value="ECO:0007669"/>
    <property type="project" value="UniProtKB-KW"/>
</dbReference>
<dbReference type="Pfam" id="PF04055">
    <property type="entry name" value="Radical_SAM"/>
    <property type="match status" value="1"/>
</dbReference>
<dbReference type="RefSeq" id="WP_353714209.1">
    <property type="nucleotide sequence ID" value="NZ_CP159307.1"/>
</dbReference>
<evidence type="ECO:0000259" key="5">
    <source>
        <dbReference type="Pfam" id="PF04055"/>
    </source>
</evidence>
<dbReference type="SUPFAM" id="SSF102114">
    <property type="entry name" value="Radical SAM enzymes"/>
    <property type="match status" value="1"/>
</dbReference>
<keyword evidence="4" id="KW-0411">Iron-sulfur</keyword>
<dbReference type="EMBL" id="CP159307">
    <property type="protein sequence ID" value="XCH32945.1"/>
    <property type="molecule type" value="Genomic_DNA"/>
</dbReference>
<evidence type="ECO:0000256" key="2">
    <source>
        <dbReference type="ARBA" id="ARBA00022723"/>
    </source>
</evidence>
<dbReference type="PANTHER" id="PTHR11228:SF34">
    <property type="entry name" value="TUNGSTEN-CONTAINING ALDEHYDE FERREDOXIN OXIDOREDUCTASE COFACTOR MODIFYING PROTEIN"/>
    <property type="match status" value="1"/>
</dbReference>
<dbReference type="InterPro" id="IPR050377">
    <property type="entry name" value="Radical_SAM_PqqE_MftC-like"/>
</dbReference>
<dbReference type="Gene3D" id="3.20.20.70">
    <property type="entry name" value="Aldolase class I"/>
    <property type="match status" value="1"/>
</dbReference>
<sequence>MLNGIHFLLTYRCTSACEHCFVFGSPEAEGTFSVAQLRVAFEQIAKVESIENVYFEGGEPFLYYPLLLEGMRLAKDRKLSTGVVSNAYWATDPESAELWLKPLIDLGLSDLGLSDDAFHTSEDKPSLAQHAVAAAQKLGLNAYTMCIEKPTVVNEDKGRKKGEPIVGGGVRFRGRAAECLIGDLPRTGSKSFRECPDEDLKNPSRVHVDAFGNVHLCQGLLMGNMWETPLLELVTKYKGKAHPVAGPLIDGGPVELAARYGLEVAAGHVDACHLCYEARKKLTGRFPEYLGPAALYGESR</sequence>
<keyword evidence="1" id="KW-0949">S-adenosyl-L-methionine</keyword>
<dbReference type="InterPro" id="IPR013785">
    <property type="entry name" value="Aldolase_TIM"/>
</dbReference>